<dbReference type="Gene3D" id="3.40.50.140">
    <property type="match status" value="1"/>
</dbReference>
<dbReference type="GO" id="GO:0003917">
    <property type="term" value="F:DNA topoisomerase type I (single strand cut, ATP-independent) activity"/>
    <property type="evidence" value="ECO:0007669"/>
    <property type="project" value="UniProtKB-EC"/>
</dbReference>
<comment type="similarity">
    <text evidence="2 7">Belongs to the type IA topoisomerase family.</text>
</comment>
<dbReference type="InterPro" id="IPR000380">
    <property type="entry name" value="Topo_IA"/>
</dbReference>
<dbReference type="PRINTS" id="PR00417">
    <property type="entry name" value="PRTPISMRASEI"/>
</dbReference>
<keyword evidence="4 7" id="KW-0238">DNA-binding</keyword>
<dbReference type="STRING" id="574566.I0YWU4"/>
<dbReference type="SUPFAM" id="SSF56712">
    <property type="entry name" value="Prokaryotic type I DNA topoisomerase"/>
    <property type="match status" value="1"/>
</dbReference>
<dbReference type="GO" id="GO:0003677">
    <property type="term" value="F:DNA binding"/>
    <property type="evidence" value="ECO:0007669"/>
    <property type="project" value="UniProtKB-KW"/>
</dbReference>
<dbReference type="KEGG" id="csl:COCSUDRAFT_16360"/>
<dbReference type="Pfam" id="PF01131">
    <property type="entry name" value="Topoisom_bac"/>
    <property type="match status" value="1"/>
</dbReference>
<dbReference type="SMART" id="SM00493">
    <property type="entry name" value="TOPRIM"/>
    <property type="match status" value="1"/>
</dbReference>
<dbReference type="Pfam" id="PF23546">
    <property type="entry name" value="Zn_ribbon_TOP3B"/>
    <property type="match status" value="1"/>
</dbReference>
<dbReference type="PROSITE" id="PS00396">
    <property type="entry name" value="TOPO_IA_1"/>
    <property type="match status" value="1"/>
</dbReference>
<dbReference type="PANTHER" id="PTHR11390:SF20">
    <property type="entry name" value="DNA TOPOISOMERASE 3-BETA-1"/>
    <property type="match status" value="1"/>
</dbReference>
<dbReference type="PROSITE" id="PS52039">
    <property type="entry name" value="TOPO_IA_2"/>
    <property type="match status" value="1"/>
</dbReference>
<evidence type="ECO:0000259" key="10">
    <source>
        <dbReference type="PROSITE" id="PS50880"/>
    </source>
</evidence>
<evidence type="ECO:0000256" key="4">
    <source>
        <dbReference type="ARBA" id="ARBA00023125"/>
    </source>
</evidence>
<dbReference type="PROSITE" id="PS50880">
    <property type="entry name" value="TOPRIM"/>
    <property type="match status" value="1"/>
</dbReference>
<dbReference type="SMART" id="SM00436">
    <property type="entry name" value="TOP1Bc"/>
    <property type="match status" value="1"/>
</dbReference>
<keyword evidence="13" id="KW-1185">Reference proteome</keyword>
<dbReference type="SMART" id="SM00437">
    <property type="entry name" value="TOP1Ac"/>
    <property type="match status" value="1"/>
</dbReference>
<feature type="compositionally biased region" description="Basic residues" evidence="8">
    <location>
        <begin position="835"/>
        <end position="854"/>
    </location>
</feature>
<dbReference type="InterPro" id="IPR023405">
    <property type="entry name" value="Topo_IA_core_domain"/>
</dbReference>
<dbReference type="CDD" id="cd00186">
    <property type="entry name" value="TOP1Ac"/>
    <property type="match status" value="1"/>
</dbReference>
<dbReference type="GeneID" id="17040850"/>
<protein>
    <recommendedName>
        <fullName evidence="7">DNA topoisomerase</fullName>
        <ecNumber evidence="7">5.6.2.1</ecNumber>
    </recommendedName>
</protein>
<evidence type="ECO:0000256" key="5">
    <source>
        <dbReference type="ARBA" id="ARBA00023235"/>
    </source>
</evidence>
<feature type="domain" description="Topo IA-type catalytic" evidence="11">
    <location>
        <begin position="169"/>
        <end position="590"/>
    </location>
</feature>
<dbReference type="InterPro" id="IPR013825">
    <property type="entry name" value="Topo_IA_cen_sub2"/>
</dbReference>
<dbReference type="EC" id="5.6.2.1" evidence="7"/>
<evidence type="ECO:0000256" key="6">
    <source>
        <dbReference type="ARBA" id="ARBA00060299"/>
    </source>
</evidence>
<dbReference type="InterPro" id="IPR013826">
    <property type="entry name" value="Topo_IA_cen_sub3"/>
</dbReference>
<evidence type="ECO:0000313" key="13">
    <source>
        <dbReference type="Proteomes" id="UP000007264"/>
    </source>
</evidence>
<evidence type="ECO:0000256" key="2">
    <source>
        <dbReference type="ARBA" id="ARBA00009446"/>
    </source>
</evidence>
<dbReference type="GO" id="GO:0006310">
    <property type="term" value="P:DNA recombination"/>
    <property type="evidence" value="ECO:0007669"/>
    <property type="project" value="TreeGrafter"/>
</dbReference>
<dbReference type="InterPro" id="IPR003602">
    <property type="entry name" value="Topo_IA_DNA-bd_dom"/>
</dbReference>
<reference evidence="12 13" key="1">
    <citation type="journal article" date="2012" name="Genome Biol.">
        <title>The genome of the polar eukaryotic microalga coccomyxa subellipsoidea reveals traits of cold adaptation.</title>
        <authorList>
            <person name="Blanc G."/>
            <person name="Agarkova I."/>
            <person name="Grimwood J."/>
            <person name="Kuo A."/>
            <person name="Brueggeman A."/>
            <person name="Dunigan D."/>
            <person name="Gurnon J."/>
            <person name="Ladunga I."/>
            <person name="Lindquist E."/>
            <person name="Lucas S."/>
            <person name="Pangilinan J."/>
            <person name="Proschold T."/>
            <person name="Salamov A."/>
            <person name="Schmutz J."/>
            <person name="Weeks D."/>
            <person name="Yamada T."/>
            <person name="Claverie J.M."/>
            <person name="Grigoriev I."/>
            <person name="Van Etten J."/>
            <person name="Lomsadze A."/>
            <person name="Borodovsky M."/>
        </authorList>
    </citation>
    <scope>NUCLEOTIDE SEQUENCE [LARGE SCALE GENOMIC DNA]</scope>
    <source>
        <strain evidence="12 13">C-169</strain>
    </source>
</reference>
<feature type="region of interest" description="Disordered" evidence="8">
    <location>
        <begin position="835"/>
        <end position="866"/>
    </location>
</feature>
<dbReference type="AlphaFoldDB" id="I0YWU4"/>
<dbReference type="InterPro" id="IPR023406">
    <property type="entry name" value="Topo_IA_AS"/>
</dbReference>
<comment type="catalytic activity">
    <reaction evidence="1 7">
        <text>ATP-independent breakage of single-stranded DNA, followed by passage and rejoining.</text>
        <dbReference type="EC" id="5.6.2.1"/>
    </reaction>
</comment>
<dbReference type="FunFam" id="3.40.50.140:FF:000002">
    <property type="entry name" value="DNA topoisomerase"/>
    <property type="match status" value="1"/>
</dbReference>
<comment type="caution">
    <text evidence="12">The sequence shown here is derived from an EMBL/GenBank/DDBJ whole genome shotgun (WGS) entry which is preliminary data.</text>
</comment>
<evidence type="ECO:0000256" key="9">
    <source>
        <dbReference type="SAM" id="SignalP"/>
    </source>
</evidence>
<dbReference type="EMBL" id="AGSI01000009">
    <property type="protein sequence ID" value="EIE22863.1"/>
    <property type="molecule type" value="Genomic_DNA"/>
</dbReference>
<dbReference type="Pfam" id="PF01751">
    <property type="entry name" value="Toprim"/>
    <property type="match status" value="1"/>
</dbReference>
<dbReference type="Gene3D" id="1.10.290.10">
    <property type="entry name" value="Topoisomerase I, domain 4"/>
    <property type="match status" value="1"/>
</dbReference>
<dbReference type="InterPro" id="IPR013824">
    <property type="entry name" value="Topo_IA_cen_sub1"/>
</dbReference>
<accession>I0YWU4</accession>
<dbReference type="InterPro" id="IPR056452">
    <property type="entry name" value="Zn_ribbon_TOP3B"/>
</dbReference>
<dbReference type="GO" id="GO:0006265">
    <property type="term" value="P:DNA topological change"/>
    <property type="evidence" value="ECO:0007669"/>
    <property type="project" value="InterPro"/>
</dbReference>
<evidence type="ECO:0000259" key="11">
    <source>
        <dbReference type="PROSITE" id="PS52039"/>
    </source>
</evidence>
<evidence type="ECO:0000256" key="7">
    <source>
        <dbReference type="RuleBase" id="RU362092"/>
    </source>
</evidence>
<dbReference type="FunFam" id="1.10.290.10:FF:000001">
    <property type="entry name" value="DNA topoisomerase"/>
    <property type="match status" value="1"/>
</dbReference>
<feature type="chain" id="PRO_5003636480" description="DNA topoisomerase" evidence="9">
    <location>
        <begin position="19"/>
        <end position="866"/>
    </location>
</feature>
<dbReference type="InterPro" id="IPR006171">
    <property type="entry name" value="TOPRIM_dom"/>
</dbReference>
<gene>
    <name evidence="12" type="ORF">COCSUDRAFT_16360</name>
</gene>
<evidence type="ECO:0000313" key="12">
    <source>
        <dbReference type="EMBL" id="EIE22863.1"/>
    </source>
</evidence>
<dbReference type="Gene3D" id="1.10.460.10">
    <property type="entry name" value="Topoisomerase I, domain 2"/>
    <property type="match status" value="1"/>
</dbReference>
<evidence type="ECO:0000256" key="1">
    <source>
        <dbReference type="ARBA" id="ARBA00000213"/>
    </source>
</evidence>
<feature type="domain" description="Toprim" evidence="10">
    <location>
        <begin position="7"/>
        <end position="153"/>
    </location>
</feature>
<dbReference type="GO" id="GO:0006281">
    <property type="term" value="P:DNA repair"/>
    <property type="evidence" value="ECO:0007669"/>
    <property type="project" value="TreeGrafter"/>
</dbReference>
<dbReference type="InterPro" id="IPR003601">
    <property type="entry name" value="Topo_IA_2"/>
</dbReference>
<evidence type="ECO:0000256" key="3">
    <source>
        <dbReference type="ARBA" id="ARBA00023029"/>
    </source>
</evidence>
<organism evidence="12 13">
    <name type="scientific">Coccomyxa subellipsoidea (strain C-169)</name>
    <name type="common">Green microalga</name>
    <dbReference type="NCBI Taxonomy" id="574566"/>
    <lineage>
        <taxon>Eukaryota</taxon>
        <taxon>Viridiplantae</taxon>
        <taxon>Chlorophyta</taxon>
        <taxon>core chlorophytes</taxon>
        <taxon>Trebouxiophyceae</taxon>
        <taxon>Trebouxiophyceae incertae sedis</taxon>
        <taxon>Coccomyxaceae</taxon>
        <taxon>Coccomyxa</taxon>
        <taxon>Coccomyxa subellipsoidea</taxon>
    </lineage>
</organism>
<dbReference type="Proteomes" id="UP000007264">
    <property type="component" value="Unassembled WGS sequence"/>
</dbReference>
<keyword evidence="9" id="KW-0732">Signal</keyword>
<sequence length="866" mass="95806">MSGLVPIVLLVAEKPSLALSIATFLSQSQARYRKSYLDVHEWDGKFQGRAAHFRMTSVIGHVLSIDFPPKYQNWETTDPASLFDAPTVKTEATPKAHVCKHLQQEARGCSYLVLWLDCDREGENICFEVMDNTLKWMVRVPGQQVFRARFSAISAPEILAAMERLGEPNRAEAEAVDARQELDLKVGVAFTRFQTRYFQGKYGNLDASVISYGPCQTPTLFFCVQRHQLITAFQPEDYWTIRPNCGVCVFRIDVEWSRGRLFDRDVALLFQRIVTEARALRCVEVSAKEERRQRPNGLNTVELMKTASSAMGMSPQQAMRCAEGLYTSGYISYPRTESTAYPPGFDFHEVLVEMRRHPIWGEYAAGLMGHGAFAPPKGGHDAGDHPPITPIASATEAELGGGDDWRLYDYIARHFLGSLSPDCVLRRTTAAFAAGNERFSATGVAPVRAGFTAVMPWKAVQGEPLPPLHEGEILPITEVELKQGKTSPPDYLTESELIGLMEKHGIGTDASISVHIAKVCERYVSIQSGRRLMPTELGVTLVRGYQLIDPDLCLPLVRSHVEKQIDLIAQGLAGREAVVAHTLDQFSRKFRYFVGKIERMDALFEASFSPLASSGKPLSKCGKCARYMKLISVRPSRMYCPTCEEVLNLPQGGSVKLYKGLACPLDNYEIVLFSLTGPDAKTYPLCPFCYNNPPAGAMQNDGSSMRRQVAGPGAGAKPGMPCTLCPHMGCQHSFLRKGVTPCPECDTGTVVLDPVSGPKWRLDCNLCSFMIYLPETLHAVKLSKERCQECESVLLKLDFKKGASPLPNGETETTACVVCNEKIAALCTAKHGRSYAKRRGGGRRGRGRGRGRGRRTGDPLMSFRDF</sequence>
<name>I0YWU4_COCSC</name>
<dbReference type="OrthoDB" id="430051at2759"/>
<dbReference type="InterPro" id="IPR013497">
    <property type="entry name" value="Topo_IA_cen"/>
</dbReference>
<dbReference type="GO" id="GO:0005634">
    <property type="term" value="C:nucleus"/>
    <property type="evidence" value="ECO:0007669"/>
    <property type="project" value="TreeGrafter"/>
</dbReference>
<dbReference type="InterPro" id="IPR034144">
    <property type="entry name" value="TOPRIM_TopoIII"/>
</dbReference>
<evidence type="ECO:0000256" key="8">
    <source>
        <dbReference type="SAM" id="MobiDB-lite"/>
    </source>
</evidence>
<dbReference type="RefSeq" id="XP_005647407.1">
    <property type="nucleotide sequence ID" value="XM_005647350.1"/>
</dbReference>
<dbReference type="PANTHER" id="PTHR11390">
    <property type="entry name" value="PROKARYOTIC DNA TOPOISOMERASE"/>
    <property type="match status" value="1"/>
</dbReference>
<dbReference type="eggNOG" id="KOG1957">
    <property type="taxonomic scope" value="Eukaryota"/>
</dbReference>
<comment type="function">
    <text evidence="6">Releases the supercoiling and torsional tension of DNA introduced during the DNA replication and transcription by transiently cleaving and rejoining one strand of the DNA duplex. Introduces a single-strand break via transesterification at a target site in duplex DNA. The scissile phosphodiester is attacked by the catalytic tyrosine of the enzyme, resulting in the formation of a DNA-(5'-phosphotyrosyl)-enzyme intermediate and the expulsion of a 3'-OH DNA strand. The free DNA strand than undergoes passage around the unbroken strand thus removing DNA supercoils. Finally, in the religation step, the DNA 3'-OH attacks the covalent intermediate to expel the active-site tyrosine and restore the DNA phosphodiester backbone.</text>
</comment>
<keyword evidence="5 7" id="KW-0413">Isomerase</keyword>
<dbReference type="CDD" id="cd03362">
    <property type="entry name" value="TOPRIM_TopoIA_TopoIII"/>
    <property type="match status" value="1"/>
</dbReference>
<keyword evidence="3 7" id="KW-0799">Topoisomerase</keyword>
<feature type="signal peptide" evidence="9">
    <location>
        <begin position="1"/>
        <end position="18"/>
    </location>
</feature>
<comment type="function">
    <text evidence="7">Introduces a single-strand break via transesterification at a target site in duplex DNA. Releases the supercoiling and torsional tension of DNA introduced during the DNA replication and transcription by transiently cleaving and rejoining one strand of the DNA duplex. The scissile phosphodiester is attacked by the catalytic tyrosine of the enzyme, resulting in the formation of a DNA-(5'-phosphotyrosyl)-enzyme intermediate and the expulsion of a 3'-OH DNA strand.</text>
</comment>
<proteinExistence type="inferred from homology"/>
<dbReference type="Gene3D" id="2.70.20.10">
    <property type="entry name" value="Topoisomerase I, domain 3"/>
    <property type="match status" value="1"/>
</dbReference>